<evidence type="ECO:0000313" key="3">
    <source>
        <dbReference type="Proteomes" id="UP000006377"/>
    </source>
</evidence>
<reference evidence="2 3" key="1">
    <citation type="journal article" date="2011" name="Stand. Genomic Sci.">
        <title>Complete genome sequence of Parvibaculum lavamentivorans type strain (DS-1(T)).</title>
        <authorList>
            <person name="Schleheck D."/>
            <person name="Weiss M."/>
            <person name="Pitluck S."/>
            <person name="Bruce D."/>
            <person name="Land M.L."/>
            <person name="Han S."/>
            <person name="Saunders E."/>
            <person name="Tapia R."/>
            <person name="Detter C."/>
            <person name="Brettin T."/>
            <person name="Han J."/>
            <person name="Woyke T."/>
            <person name="Goodwin L."/>
            <person name="Pennacchio L."/>
            <person name="Nolan M."/>
            <person name="Cook A.M."/>
            <person name="Kjelleberg S."/>
            <person name="Thomas T."/>
        </authorList>
    </citation>
    <scope>NUCLEOTIDE SEQUENCE [LARGE SCALE GENOMIC DNA]</scope>
    <source>
        <strain evidence="3">DS-1 / DSM 13023 / NCIMB 13966</strain>
    </source>
</reference>
<evidence type="ECO:0000313" key="2">
    <source>
        <dbReference type="EMBL" id="ABS64445.1"/>
    </source>
</evidence>
<evidence type="ECO:0008006" key="4">
    <source>
        <dbReference type="Google" id="ProtNLM"/>
    </source>
</evidence>
<dbReference type="KEGG" id="pla:Plav_2838"/>
<feature type="region of interest" description="Disordered" evidence="1">
    <location>
        <begin position="96"/>
        <end position="123"/>
    </location>
</feature>
<dbReference type="InterPro" id="IPR008306">
    <property type="entry name" value="UCP018008"/>
</dbReference>
<dbReference type="RefSeq" id="WP_012111760.1">
    <property type="nucleotide sequence ID" value="NC_009719.1"/>
</dbReference>
<gene>
    <name evidence="2" type="ordered locus">Plav_2838</name>
</gene>
<dbReference type="EMBL" id="CP000774">
    <property type="protein sequence ID" value="ABS64445.1"/>
    <property type="molecule type" value="Genomic_DNA"/>
</dbReference>
<organism evidence="2 3">
    <name type="scientific">Parvibaculum lavamentivorans (strain DS-1 / DSM 13023 / NCIMB 13966)</name>
    <dbReference type="NCBI Taxonomy" id="402881"/>
    <lineage>
        <taxon>Bacteria</taxon>
        <taxon>Pseudomonadati</taxon>
        <taxon>Pseudomonadota</taxon>
        <taxon>Alphaproteobacteria</taxon>
        <taxon>Hyphomicrobiales</taxon>
        <taxon>Parvibaculaceae</taxon>
        <taxon>Parvibaculum</taxon>
    </lineage>
</organism>
<keyword evidence="3" id="KW-1185">Reference proteome</keyword>
<dbReference type="STRING" id="402881.Plav_2838"/>
<dbReference type="Proteomes" id="UP000006377">
    <property type="component" value="Chromosome"/>
</dbReference>
<dbReference type="Pfam" id="PF04250">
    <property type="entry name" value="DUF429"/>
    <property type="match status" value="1"/>
</dbReference>
<dbReference type="eggNOG" id="COG4328">
    <property type="taxonomic scope" value="Bacteria"/>
</dbReference>
<dbReference type="HOGENOM" id="CLU_936490_0_0_5"/>
<evidence type="ECO:0000256" key="1">
    <source>
        <dbReference type="SAM" id="MobiDB-lite"/>
    </source>
</evidence>
<name>A7HX12_PARL1</name>
<dbReference type="PIRSF" id="PIRSF018008">
    <property type="entry name" value="UCP018008"/>
    <property type="match status" value="1"/>
</dbReference>
<proteinExistence type="predicted"/>
<accession>A7HX12</accession>
<dbReference type="InterPro" id="IPR007362">
    <property type="entry name" value="DUF429"/>
</dbReference>
<protein>
    <recommendedName>
        <fullName evidence="4">DUF429 domain-containing protein</fullName>
    </recommendedName>
</protein>
<dbReference type="AlphaFoldDB" id="A7HX12"/>
<sequence length="280" mass="29791">MANPRCVMGIDAAWTLTQPSGVALVAGQHRQWRLVAVAASYQRFLALADSSLQPETRPLGSRPDVAALLAAAERLSNCSLDLVAVDMPLARSQIEGRRSSDNAVSRAYGGRSAGTHSPSSTRPGLVSNAFTKEFSIAGFPLLTSDISCPGLIEVYPHPALIELTSAPKRLPYKISRAGKYWKGLPLAQRRINLCSEWEKIVTALNEEIDGVAAAFPAIEPSTSGALLKAYEDMLDAVVCAWVGICAIEGRAMPFGDNDSAIWIPKPLTATASGEASGSRE</sequence>